<dbReference type="AlphaFoldDB" id="A0A1M4PP41"/>
<protein>
    <submittedName>
        <fullName evidence="3">Integrase catalytic region</fullName>
    </submittedName>
</protein>
<proteinExistence type="inferred from homology"/>
<gene>
    <name evidence="3" type="ORF">CUESP1_1882</name>
</gene>
<dbReference type="Proteomes" id="UP000245423">
    <property type="component" value="Chromosome 1"/>
</dbReference>
<dbReference type="PANTHER" id="PTHR35004:SF7">
    <property type="entry name" value="INTEGRASE PROTEIN"/>
    <property type="match status" value="1"/>
</dbReference>
<evidence type="ECO:0000313" key="4">
    <source>
        <dbReference type="Proteomes" id="UP000245423"/>
    </source>
</evidence>
<dbReference type="InterPro" id="IPR036397">
    <property type="entry name" value="RNaseH_sf"/>
</dbReference>
<dbReference type="GO" id="GO:0015074">
    <property type="term" value="P:DNA integration"/>
    <property type="evidence" value="ECO:0007669"/>
    <property type="project" value="InterPro"/>
</dbReference>
<reference evidence="3 4" key="1">
    <citation type="submission" date="2016-11" db="EMBL/GenBank/DDBJ databases">
        <authorList>
            <person name="Manzoor S."/>
        </authorList>
    </citation>
    <scope>NUCLEOTIDE SEQUENCE [LARGE SCALE GENOMIC DNA]</scope>
    <source>
        <strain evidence="3">Clostridium ultunense strain Esp</strain>
    </source>
</reference>
<dbReference type="Gene3D" id="3.30.420.10">
    <property type="entry name" value="Ribonuclease H-like superfamily/Ribonuclease H"/>
    <property type="match status" value="1"/>
</dbReference>
<dbReference type="NCBIfam" id="NF033546">
    <property type="entry name" value="transpos_IS21"/>
    <property type="match status" value="1"/>
</dbReference>
<accession>A0A1M4PP41</accession>
<dbReference type="Pfam" id="PF22483">
    <property type="entry name" value="Mu-transpos_C_2"/>
    <property type="match status" value="1"/>
</dbReference>
<keyword evidence="4" id="KW-1185">Reference proteome</keyword>
<sequence length="297" mass="34901">MKKLQIKGIKVKAIYEYFLDKGYDVGGYSNFNKYIKNNDLKPTAKSKGHPRFETLPGKQAQVDWKEDVKLISKYNEEFIINVFSYKLGNSRYCHFEYKKHRTQQDVFDSLIKAFKQTGGVPKEILFDNMRTVVDIVDNRRRINTKMQAFADDFGFKISLCKPRKSYTKGKVEAANKFVEWLLAYNHDFEDEDDLISIIKNINNKVNQYVCQATGVPPILLFQKEKEYLQPLPKNLIIESYMDHELRTSVHKDSLVNYKGRKYSVPPKYIGKDVLLKQIDNQLYIYCNIELIRIHPIK</sequence>
<evidence type="ECO:0000313" key="3">
    <source>
        <dbReference type="EMBL" id="SHD77242.1"/>
    </source>
</evidence>
<dbReference type="SUPFAM" id="SSF53098">
    <property type="entry name" value="Ribonuclease H-like"/>
    <property type="match status" value="1"/>
</dbReference>
<dbReference type="GO" id="GO:0003676">
    <property type="term" value="F:nucleic acid binding"/>
    <property type="evidence" value="ECO:0007669"/>
    <property type="project" value="InterPro"/>
</dbReference>
<feature type="domain" description="Integrase catalytic" evidence="2">
    <location>
        <begin position="52"/>
        <end position="225"/>
    </location>
</feature>
<dbReference type="PANTHER" id="PTHR35004">
    <property type="entry name" value="TRANSPOSASE RV3428C-RELATED"/>
    <property type="match status" value="1"/>
</dbReference>
<evidence type="ECO:0000259" key="2">
    <source>
        <dbReference type="PROSITE" id="PS50994"/>
    </source>
</evidence>
<dbReference type="InterPro" id="IPR001584">
    <property type="entry name" value="Integrase_cat-core"/>
</dbReference>
<dbReference type="EMBL" id="LT669839">
    <property type="protein sequence ID" value="SHD77242.1"/>
    <property type="molecule type" value="Genomic_DNA"/>
</dbReference>
<dbReference type="InterPro" id="IPR012337">
    <property type="entry name" value="RNaseH-like_sf"/>
</dbReference>
<dbReference type="Pfam" id="PF00665">
    <property type="entry name" value="rve"/>
    <property type="match status" value="1"/>
</dbReference>
<evidence type="ECO:0000256" key="1">
    <source>
        <dbReference type="ARBA" id="ARBA00009277"/>
    </source>
</evidence>
<dbReference type="InterPro" id="IPR054353">
    <property type="entry name" value="IstA-like_C"/>
</dbReference>
<name>A0A1M4PP41_9FIRM</name>
<comment type="similarity">
    <text evidence="1">Belongs to the transposase IS21/IS408/IS1162 family.</text>
</comment>
<dbReference type="PROSITE" id="PS50994">
    <property type="entry name" value="INTEGRASE"/>
    <property type="match status" value="1"/>
</dbReference>
<organism evidence="3 4">
    <name type="scientific">[Clostridium] ultunense Esp</name>
    <dbReference type="NCBI Taxonomy" id="1288971"/>
    <lineage>
        <taxon>Bacteria</taxon>
        <taxon>Bacillati</taxon>
        <taxon>Bacillota</taxon>
        <taxon>Tissierellia</taxon>
        <taxon>Tissierellales</taxon>
        <taxon>Tepidimicrobiaceae</taxon>
        <taxon>Schnuerera</taxon>
    </lineage>
</organism>